<evidence type="ECO:0000256" key="7">
    <source>
        <dbReference type="ARBA" id="ARBA00023136"/>
    </source>
</evidence>
<keyword evidence="4 8" id="KW-1003">Cell membrane</keyword>
<dbReference type="SUPFAM" id="SSF144083">
    <property type="entry name" value="Magnesium transport protein CorA, transmembrane region"/>
    <property type="match status" value="1"/>
</dbReference>
<evidence type="ECO:0000256" key="5">
    <source>
        <dbReference type="ARBA" id="ARBA00022692"/>
    </source>
</evidence>
<comment type="caution">
    <text evidence="9">The sequence shown here is derived from an EMBL/GenBank/DDBJ whole genome shotgun (WGS) entry which is preliminary data.</text>
</comment>
<dbReference type="SUPFAM" id="SSF143865">
    <property type="entry name" value="CorA soluble domain-like"/>
    <property type="match status" value="1"/>
</dbReference>
<organism evidence="9 10">
    <name type="scientific">Levilinea saccharolytica</name>
    <dbReference type="NCBI Taxonomy" id="229921"/>
    <lineage>
        <taxon>Bacteria</taxon>
        <taxon>Bacillati</taxon>
        <taxon>Chloroflexota</taxon>
        <taxon>Anaerolineae</taxon>
        <taxon>Anaerolineales</taxon>
        <taxon>Anaerolineaceae</taxon>
        <taxon>Levilinea</taxon>
    </lineage>
</organism>
<dbReference type="PANTHER" id="PTHR46494">
    <property type="entry name" value="CORA FAMILY METAL ION TRANSPORTER (EUROFUNG)"/>
    <property type="match status" value="1"/>
</dbReference>
<dbReference type="FunFam" id="1.20.58.340:FF:000012">
    <property type="entry name" value="Magnesium transport protein CorA"/>
    <property type="match status" value="1"/>
</dbReference>
<dbReference type="EMBL" id="LGCM01000021">
    <property type="protein sequence ID" value="KPL86871.1"/>
    <property type="molecule type" value="Genomic_DNA"/>
</dbReference>
<comment type="similarity">
    <text evidence="2 8">Belongs to the CorA metal ion transporter (MIT) (TC 1.A.35) family.</text>
</comment>
<dbReference type="InterPro" id="IPR004488">
    <property type="entry name" value="Mg/Co-transport_prot_CorA"/>
</dbReference>
<dbReference type="PANTHER" id="PTHR46494:SF1">
    <property type="entry name" value="CORA FAMILY METAL ION TRANSPORTER (EUROFUNG)"/>
    <property type="match status" value="1"/>
</dbReference>
<evidence type="ECO:0000256" key="6">
    <source>
        <dbReference type="ARBA" id="ARBA00022989"/>
    </source>
</evidence>
<keyword evidence="3 8" id="KW-0813">Transport</keyword>
<name>A0A0P6XU10_9CHLR</name>
<dbReference type="GO" id="GO:0005886">
    <property type="term" value="C:plasma membrane"/>
    <property type="evidence" value="ECO:0007669"/>
    <property type="project" value="UniProtKB-SubCell"/>
</dbReference>
<dbReference type="Pfam" id="PF01544">
    <property type="entry name" value="CorA"/>
    <property type="match status" value="1"/>
</dbReference>
<dbReference type="GO" id="GO:0015095">
    <property type="term" value="F:magnesium ion transmembrane transporter activity"/>
    <property type="evidence" value="ECO:0007669"/>
    <property type="project" value="UniProtKB-UniRule"/>
</dbReference>
<evidence type="ECO:0000256" key="3">
    <source>
        <dbReference type="ARBA" id="ARBA00022448"/>
    </source>
</evidence>
<sequence>MIQIFLFDEEKNCHKDLTLDQIRISLPNPDHLLWVNLANATPQETQYVLGDLFNFHPLTIEDCLSVGYQPPKIDDFGSYLFLIVHALHPDHRLDTLETFELNLYLGENFVVTCYAEESMPPVERVIQRLARDQRVYLNGSDFLCHAIIDALVDDYMPLVDQLDDELDDLEDAVLQKPHPITLQRILSIKHSLMTLRRILSPQREIINRLTRDEFPMVDKQSQIYFRDIYDHLVRIQDLTETLRDIATSALDIYLNSTSLRLNEVMKALTIVSTIFLPLSFVAGVYGMNFHFMPELTHPWGYPLVWVVFALIAGGMVLFFKKRGWF</sequence>
<reference evidence="9 10" key="1">
    <citation type="submission" date="2015-07" db="EMBL/GenBank/DDBJ databases">
        <title>Genome sequence of Levilinea saccharolytica DSM 16555.</title>
        <authorList>
            <person name="Hemp J."/>
            <person name="Ward L.M."/>
            <person name="Pace L.A."/>
            <person name="Fischer W.W."/>
        </authorList>
    </citation>
    <scope>NUCLEOTIDE SEQUENCE [LARGE SCALE GENOMIC DNA]</scope>
    <source>
        <strain evidence="9 10">KIBI-1</strain>
    </source>
</reference>
<dbReference type="AlphaFoldDB" id="A0A0P6XU10"/>
<keyword evidence="7 8" id="KW-0472">Membrane</keyword>
<comment type="subcellular location">
    <subcellularLocation>
        <location evidence="1">Cell membrane</location>
        <topology evidence="1">Multi-pass membrane protein</topology>
    </subcellularLocation>
    <subcellularLocation>
        <location evidence="8">Membrane</location>
        <topology evidence="8">Multi-pass membrane protein</topology>
    </subcellularLocation>
</comment>
<dbReference type="NCBIfam" id="TIGR00383">
    <property type="entry name" value="corA"/>
    <property type="match status" value="1"/>
</dbReference>
<keyword evidence="10" id="KW-1185">Reference proteome</keyword>
<dbReference type="InterPro" id="IPR045863">
    <property type="entry name" value="CorA_TM1_TM2"/>
</dbReference>
<gene>
    <name evidence="8" type="primary">corA</name>
    <name evidence="9" type="ORF">ADN01_05310</name>
</gene>
<comment type="function">
    <text evidence="8">Mediates influx of magnesium ions.</text>
</comment>
<dbReference type="InterPro" id="IPR045861">
    <property type="entry name" value="CorA_cytoplasmic_dom"/>
</dbReference>
<dbReference type="GO" id="GO:0015087">
    <property type="term" value="F:cobalt ion transmembrane transporter activity"/>
    <property type="evidence" value="ECO:0007669"/>
    <property type="project" value="UniProtKB-UniRule"/>
</dbReference>
<dbReference type="PATRIC" id="fig|229921.5.peg.1845"/>
<dbReference type="InterPro" id="IPR002523">
    <property type="entry name" value="MgTranspt_CorA/ZnTranspt_ZntB"/>
</dbReference>
<dbReference type="Proteomes" id="UP000050501">
    <property type="component" value="Unassembled WGS sequence"/>
</dbReference>
<evidence type="ECO:0000256" key="2">
    <source>
        <dbReference type="ARBA" id="ARBA00009765"/>
    </source>
</evidence>
<dbReference type="GO" id="GO:0050897">
    <property type="term" value="F:cobalt ion binding"/>
    <property type="evidence" value="ECO:0007669"/>
    <property type="project" value="TreeGrafter"/>
</dbReference>
<dbReference type="Gene3D" id="1.20.58.340">
    <property type="entry name" value="Magnesium transport protein CorA, transmembrane region"/>
    <property type="match status" value="2"/>
</dbReference>
<dbReference type="STRING" id="229921.ADN01_05310"/>
<protein>
    <recommendedName>
        <fullName evidence="8">Magnesium transport protein CorA</fullName>
    </recommendedName>
</protein>
<evidence type="ECO:0000313" key="10">
    <source>
        <dbReference type="Proteomes" id="UP000050501"/>
    </source>
</evidence>
<dbReference type="OrthoDB" id="9803416at2"/>
<dbReference type="Gene3D" id="3.30.460.20">
    <property type="entry name" value="CorA soluble domain-like"/>
    <property type="match status" value="1"/>
</dbReference>
<dbReference type="GO" id="GO:0000287">
    <property type="term" value="F:magnesium ion binding"/>
    <property type="evidence" value="ECO:0007669"/>
    <property type="project" value="TreeGrafter"/>
</dbReference>
<feature type="transmembrane region" description="Helical" evidence="8">
    <location>
        <begin position="299"/>
        <end position="319"/>
    </location>
</feature>
<keyword evidence="8" id="KW-0460">Magnesium</keyword>
<accession>A0A0P6XU10</accession>
<feature type="transmembrane region" description="Helical" evidence="8">
    <location>
        <begin position="267"/>
        <end position="287"/>
    </location>
</feature>
<evidence type="ECO:0000256" key="8">
    <source>
        <dbReference type="RuleBase" id="RU362010"/>
    </source>
</evidence>
<evidence type="ECO:0000313" key="9">
    <source>
        <dbReference type="EMBL" id="KPL86871.1"/>
    </source>
</evidence>
<keyword evidence="8" id="KW-0406">Ion transport</keyword>
<keyword evidence="6 8" id="KW-1133">Transmembrane helix</keyword>
<evidence type="ECO:0000256" key="1">
    <source>
        <dbReference type="ARBA" id="ARBA00004651"/>
    </source>
</evidence>
<evidence type="ECO:0000256" key="4">
    <source>
        <dbReference type="ARBA" id="ARBA00022475"/>
    </source>
</evidence>
<dbReference type="CDD" id="cd12822">
    <property type="entry name" value="TmCorA-like"/>
    <property type="match status" value="1"/>
</dbReference>
<proteinExistence type="inferred from homology"/>
<keyword evidence="5 8" id="KW-0812">Transmembrane</keyword>
<dbReference type="RefSeq" id="WP_062418168.1">
    <property type="nucleotide sequence ID" value="NZ_DF967974.1"/>
</dbReference>